<dbReference type="EMBL" id="MF140399">
    <property type="protein sequence ID" value="ASR86438.1"/>
    <property type="molecule type" value="Genomic_DNA"/>
</dbReference>
<dbReference type="GeneID" id="60336506"/>
<dbReference type="Proteomes" id="UP000223671">
    <property type="component" value="Genome"/>
</dbReference>
<gene>
    <name evidence="1" type="primary">63</name>
    <name evidence="1" type="ORF">SEA_BARTHOLOMEW_63</name>
</gene>
<name>A0A222ZPJ8_9CAUD</name>
<proteinExistence type="predicted"/>
<dbReference type="KEGG" id="vg:60336506"/>
<protein>
    <submittedName>
        <fullName evidence="1">Uncharacterized protein</fullName>
    </submittedName>
</protein>
<keyword evidence="2" id="KW-1185">Reference proteome</keyword>
<evidence type="ECO:0000313" key="1">
    <source>
        <dbReference type="EMBL" id="ASR86438.1"/>
    </source>
</evidence>
<evidence type="ECO:0000313" key="2">
    <source>
        <dbReference type="Proteomes" id="UP000223671"/>
    </source>
</evidence>
<accession>A0A222ZPJ8</accession>
<dbReference type="RefSeq" id="YP_009964788.1">
    <property type="nucleotide sequence ID" value="NC_051734.1"/>
</dbReference>
<sequence length="84" mass="8844">MSNTTIGVLAGRMTVAQNAIADDLAELFNGELVPLTPGSLGHRGRTFRAIVVVDPDLWPLSGELLGEYVPCLAGTGGSFYLRLA</sequence>
<organism evidence="1 2">
    <name type="scientific">Mycobacterium phage Bartholomew</name>
    <dbReference type="NCBI Taxonomy" id="2015875"/>
    <lineage>
        <taxon>Viruses</taxon>
        <taxon>Duplodnaviria</taxon>
        <taxon>Heunggongvirae</taxon>
        <taxon>Uroviricota</taxon>
        <taxon>Caudoviricetes</taxon>
        <taxon>Pclasvirinae</taxon>
        <taxon>Fishburnevirus</taxon>
        <taxon>Fishburnevirus bartholomew</taxon>
    </lineage>
</organism>
<reference evidence="1 2" key="1">
    <citation type="submission" date="2017-05" db="EMBL/GenBank/DDBJ databases">
        <authorList>
            <person name="Lastname F.X."/>
            <person name="Crosby A.J."/>
            <person name="Fallert M.J."/>
            <person name="Grams T.R."/>
            <person name="Krenzke L.R."/>
            <person name="Steffen A.M."/>
            <person name="Wenta M.D."/>
            <person name="Young C.F."/>
            <person name="Stauffer R."/>
            <person name="Byrnes D."/>
            <person name="Tobiason D.M."/>
            <person name="Stoner T.H."/>
            <person name="Garlena R.A."/>
            <person name="Russell D.A."/>
            <person name="Pope W.H."/>
            <person name="Jacobs-Sera D."/>
            <person name="Hatfull G.F."/>
        </authorList>
    </citation>
    <scope>NUCLEOTIDE SEQUENCE [LARGE SCALE GENOMIC DNA]</scope>
</reference>